<comment type="caution">
    <text evidence="3">The sequence shown here is derived from an EMBL/GenBank/DDBJ whole genome shotgun (WGS) entry which is preliminary data.</text>
</comment>
<feature type="compositionally biased region" description="Low complexity" evidence="1">
    <location>
        <begin position="275"/>
        <end position="290"/>
    </location>
</feature>
<name>A0ABS0N6I7_9SPHN</name>
<keyword evidence="2" id="KW-1133">Transmembrane helix</keyword>
<evidence type="ECO:0000313" key="4">
    <source>
        <dbReference type="Proteomes" id="UP000602442"/>
    </source>
</evidence>
<keyword evidence="4" id="KW-1185">Reference proteome</keyword>
<feature type="transmembrane region" description="Helical" evidence="2">
    <location>
        <begin position="20"/>
        <end position="38"/>
    </location>
</feature>
<evidence type="ECO:0000313" key="3">
    <source>
        <dbReference type="EMBL" id="MBH5323367.1"/>
    </source>
</evidence>
<dbReference type="Proteomes" id="UP000602442">
    <property type="component" value="Unassembled WGS sequence"/>
</dbReference>
<reference evidence="3 4" key="1">
    <citation type="submission" date="2020-11" db="EMBL/GenBank/DDBJ databases">
        <title>Erythrobacter sediminis sp. nov., a marine bacterium from a tidal flat of Garorim Bay.</title>
        <authorList>
            <person name="Kim D."/>
            <person name="Yoo Y."/>
            <person name="Kim J.-J."/>
        </authorList>
    </citation>
    <scope>NUCLEOTIDE SEQUENCE [LARGE SCALE GENOMIC DNA]</scope>
    <source>
        <strain evidence="3 4">JGD-13</strain>
    </source>
</reference>
<proteinExistence type="predicted"/>
<gene>
    <name evidence="3" type="ORF">I5L03_12310</name>
</gene>
<sequence length="290" mass="31985">MLLALKNAFSRLGASQTLRLLVLEFVVILGGVLAAQLLQDRFARNAEREAAEAQFESIAAALHNSAELAIIRPRMNLCMRDAIERVRDVLAVPGADRSELGWLETPEQMVLDETGIDAARPLLARHLEGDWMMRLSSAEYMNAYMRQGQDDELEAWSTLKLLRPENGPIDEATRGVLLRALGEAERANRLLVEVSGVMASRASELDTPTHDTTINGMAYSPKLCMAMVGYEDEAHGEAAQRGELPDGRPIHPRVLQQLAEDAEWMASARARWEAEQAAQASQAEQAQTAD</sequence>
<dbReference type="RefSeq" id="WP_197922213.1">
    <property type="nucleotide sequence ID" value="NZ_CAWPTA010000009.1"/>
</dbReference>
<evidence type="ECO:0000256" key="2">
    <source>
        <dbReference type="SAM" id="Phobius"/>
    </source>
</evidence>
<evidence type="ECO:0000256" key="1">
    <source>
        <dbReference type="SAM" id="MobiDB-lite"/>
    </source>
</evidence>
<feature type="region of interest" description="Disordered" evidence="1">
    <location>
        <begin position="268"/>
        <end position="290"/>
    </location>
</feature>
<organism evidence="3 4">
    <name type="scientific">Aurantiacibacter sediminis</name>
    <dbReference type="NCBI Taxonomy" id="2793064"/>
    <lineage>
        <taxon>Bacteria</taxon>
        <taxon>Pseudomonadati</taxon>
        <taxon>Pseudomonadota</taxon>
        <taxon>Alphaproteobacteria</taxon>
        <taxon>Sphingomonadales</taxon>
        <taxon>Erythrobacteraceae</taxon>
        <taxon>Aurantiacibacter</taxon>
    </lineage>
</organism>
<dbReference type="EMBL" id="JAEANY010000004">
    <property type="protein sequence ID" value="MBH5323367.1"/>
    <property type="molecule type" value="Genomic_DNA"/>
</dbReference>
<keyword evidence="2" id="KW-0812">Transmembrane</keyword>
<protein>
    <submittedName>
        <fullName evidence="3">Uncharacterized protein</fullName>
    </submittedName>
</protein>
<accession>A0ABS0N6I7</accession>
<keyword evidence="2" id="KW-0472">Membrane</keyword>